<feature type="domain" description="Creatinase N-terminal" evidence="2">
    <location>
        <begin position="5"/>
        <end position="142"/>
    </location>
</feature>
<dbReference type="Gene3D" id="3.90.230.10">
    <property type="entry name" value="Creatinase/methionine aminopeptidase superfamily"/>
    <property type="match status" value="1"/>
</dbReference>
<dbReference type="InterPro" id="IPR029149">
    <property type="entry name" value="Creatin/AminoP/Spt16_N"/>
</dbReference>
<gene>
    <name evidence="3" type="ORF">METZ01_LOCUS47771</name>
</gene>
<dbReference type="EMBL" id="UINC01002278">
    <property type="protein sequence ID" value="SUZ94917.1"/>
    <property type="molecule type" value="Genomic_DNA"/>
</dbReference>
<dbReference type="InterPro" id="IPR050659">
    <property type="entry name" value="Peptidase_M24B"/>
</dbReference>
<organism evidence="3">
    <name type="scientific">marine metagenome</name>
    <dbReference type="NCBI Taxonomy" id="408172"/>
    <lineage>
        <taxon>unclassified sequences</taxon>
        <taxon>metagenomes</taxon>
        <taxon>ecological metagenomes</taxon>
    </lineage>
</organism>
<evidence type="ECO:0000259" key="1">
    <source>
        <dbReference type="Pfam" id="PF00557"/>
    </source>
</evidence>
<dbReference type="PANTHER" id="PTHR46112:SF2">
    <property type="entry name" value="XAA-PRO AMINOPEPTIDASE P-RELATED"/>
    <property type="match status" value="1"/>
</dbReference>
<protein>
    <recommendedName>
        <fullName evidence="4">Peptidase M24 domain-containing protein</fullName>
    </recommendedName>
</protein>
<dbReference type="SUPFAM" id="SSF55920">
    <property type="entry name" value="Creatinase/aminopeptidase"/>
    <property type="match status" value="1"/>
</dbReference>
<dbReference type="CDD" id="cd01066">
    <property type="entry name" value="APP_MetAP"/>
    <property type="match status" value="1"/>
</dbReference>
<dbReference type="AlphaFoldDB" id="A0A381RY59"/>
<accession>A0A381RY59</accession>
<dbReference type="Pfam" id="PF00557">
    <property type="entry name" value="Peptidase_M24"/>
    <property type="match status" value="1"/>
</dbReference>
<dbReference type="PANTHER" id="PTHR46112">
    <property type="entry name" value="AMINOPEPTIDASE"/>
    <property type="match status" value="1"/>
</dbReference>
<dbReference type="InterPro" id="IPR036005">
    <property type="entry name" value="Creatinase/aminopeptidase-like"/>
</dbReference>
<sequence>MFEERTQKLKARLVEDGLEIALITDDDSVYYFSGFYDYLHMDFGRPTILVVSAQGAPILVTPTIELEMAQRMTWIEDIRAWQDGEGSEWRGDLQHLIEAVGSAAIGIERGTMPSLVRDFVDHVVTNSNLTDITSLIAELRMIKSDEELQLARHSGQVAMAMMTAGRDAIREGVPEYEVALATAEAGARSAAELLTDNYDDDWMSPNTHFLQIMASGSNITMAHRRPTLRQITRGDPVFLCFCGMANFHRFKLGFDRTFWLGEIQDSRQAEIYEVAVASQRAALEHVRPGVLAEEVHAAYAEVIQTAGYDYPFRCGRATGFSFLERPQLVAGDRTVLEPGMVFAVDGSVSVAGYFRAQVGDSVVVTENGYEPITEFPKTINEVVVG</sequence>
<feature type="domain" description="Peptidase M24" evidence="1">
    <location>
        <begin position="151"/>
        <end position="366"/>
    </location>
</feature>
<evidence type="ECO:0008006" key="4">
    <source>
        <dbReference type="Google" id="ProtNLM"/>
    </source>
</evidence>
<dbReference type="InterPro" id="IPR000587">
    <property type="entry name" value="Creatinase_N"/>
</dbReference>
<dbReference type="Gene3D" id="3.40.350.10">
    <property type="entry name" value="Creatinase/prolidase N-terminal domain"/>
    <property type="match status" value="1"/>
</dbReference>
<evidence type="ECO:0000259" key="2">
    <source>
        <dbReference type="Pfam" id="PF01321"/>
    </source>
</evidence>
<dbReference type="SUPFAM" id="SSF53092">
    <property type="entry name" value="Creatinase/prolidase N-terminal domain"/>
    <property type="match status" value="1"/>
</dbReference>
<proteinExistence type="predicted"/>
<name>A0A381RY59_9ZZZZ</name>
<dbReference type="Pfam" id="PF01321">
    <property type="entry name" value="Creatinase_N"/>
    <property type="match status" value="1"/>
</dbReference>
<evidence type="ECO:0000313" key="3">
    <source>
        <dbReference type="EMBL" id="SUZ94917.1"/>
    </source>
</evidence>
<dbReference type="InterPro" id="IPR000994">
    <property type="entry name" value="Pept_M24"/>
</dbReference>
<reference evidence="3" key="1">
    <citation type="submission" date="2018-05" db="EMBL/GenBank/DDBJ databases">
        <authorList>
            <person name="Lanie J.A."/>
            <person name="Ng W.-L."/>
            <person name="Kazmierczak K.M."/>
            <person name="Andrzejewski T.M."/>
            <person name="Davidsen T.M."/>
            <person name="Wayne K.J."/>
            <person name="Tettelin H."/>
            <person name="Glass J.I."/>
            <person name="Rusch D."/>
            <person name="Podicherti R."/>
            <person name="Tsui H.-C.T."/>
            <person name="Winkler M.E."/>
        </authorList>
    </citation>
    <scope>NUCLEOTIDE SEQUENCE</scope>
</reference>